<reference evidence="4" key="1">
    <citation type="journal article" date="2017" name="Nature">
        <title>The genome of Chenopodium quinoa.</title>
        <authorList>
            <person name="Jarvis D.E."/>
            <person name="Ho Y.S."/>
            <person name="Lightfoot D.J."/>
            <person name="Schmoeckel S.M."/>
            <person name="Li B."/>
            <person name="Borm T.J.A."/>
            <person name="Ohyanagi H."/>
            <person name="Mineta K."/>
            <person name="Michell C.T."/>
            <person name="Saber N."/>
            <person name="Kharbatia N.M."/>
            <person name="Rupper R.R."/>
            <person name="Sharp A.R."/>
            <person name="Dally N."/>
            <person name="Boughton B.A."/>
            <person name="Woo Y.H."/>
            <person name="Gao G."/>
            <person name="Schijlen E.G.W.M."/>
            <person name="Guo X."/>
            <person name="Momin A.A."/>
            <person name="Negrao S."/>
            <person name="Al-Babili S."/>
            <person name="Gehring C."/>
            <person name="Roessner U."/>
            <person name="Jung C."/>
            <person name="Murphy K."/>
            <person name="Arold S.T."/>
            <person name="Gojobori T."/>
            <person name="van der Linden C.G."/>
            <person name="van Loo E.N."/>
            <person name="Jellen E.N."/>
            <person name="Maughan P.J."/>
            <person name="Tester M."/>
        </authorList>
    </citation>
    <scope>NUCLEOTIDE SEQUENCE [LARGE SCALE GENOMIC DNA]</scope>
    <source>
        <strain evidence="4">cv. PI 614886</strain>
    </source>
</reference>
<keyword evidence="2" id="KW-0143">Chaperone</keyword>
<dbReference type="GO" id="GO:0009414">
    <property type="term" value="P:response to water deprivation"/>
    <property type="evidence" value="ECO:0007669"/>
    <property type="project" value="EnsemblPlants"/>
</dbReference>
<dbReference type="GO" id="GO:0009651">
    <property type="term" value="P:response to salt stress"/>
    <property type="evidence" value="ECO:0007669"/>
    <property type="project" value="EnsemblPlants"/>
</dbReference>
<keyword evidence="1" id="KW-0602">Photosynthesis</keyword>
<dbReference type="GO" id="GO:0044183">
    <property type="term" value="F:protein folding chaperone"/>
    <property type="evidence" value="ECO:0007669"/>
    <property type="project" value="EnsemblPlants"/>
</dbReference>
<organism evidence="4 5">
    <name type="scientific">Chenopodium quinoa</name>
    <name type="common">Quinoa</name>
    <dbReference type="NCBI Taxonomy" id="63459"/>
    <lineage>
        <taxon>Eukaryota</taxon>
        <taxon>Viridiplantae</taxon>
        <taxon>Streptophyta</taxon>
        <taxon>Embryophyta</taxon>
        <taxon>Tracheophyta</taxon>
        <taxon>Spermatophyta</taxon>
        <taxon>Magnoliopsida</taxon>
        <taxon>eudicotyledons</taxon>
        <taxon>Gunneridae</taxon>
        <taxon>Pentapetalae</taxon>
        <taxon>Caryophyllales</taxon>
        <taxon>Chenopodiaceae</taxon>
        <taxon>Chenopodioideae</taxon>
        <taxon>Atripliceae</taxon>
        <taxon>Chenopodium</taxon>
    </lineage>
</organism>
<keyword evidence="3" id="KW-0120">Carbon dioxide fixation</keyword>
<dbReference type="OMA" id="TRRFCHK"/>
<evidence type="ECO:0000256" key="1">
    <source>
        <dbReference type="ARBA" id="ARBA00022531"/>
    </source>
</evidence>
<evidence type="ECO:0000313" key="4">
    <source>
        <dbReference type="EnsemblPlants" id="AUR62021907-RA:cds"/>
    </source>
</evidence>
<name>A0A803M1S5_CHEQI</name>
<dbReference type="Proteomes" id="UP000596660">
    <property type="component" value="Unplaced"/>
</dbReference>
<dbReference type="SUPFAM" id="SSF158615">
    <property type="entry name" value="RbcX-like"/>
    <property type="match status" value="1"/>
</dbReference>
<dbReference type="GO" id="GO:0110102">
    <property type="term" value="P:ribulose bisphosphate carboxylase complex assembly"/>
    <property type="evidence" value="ECO:0007669"/>
    <property type="project" value="InterPro"/>
</dbReference>
<dbReference type="GO" id="GO:0009534">
    <property type="term" value="C:chloroplast thylakoid"/>
    <property type="evidence" value="ECO:0007669"/>
    <property type="project" value="EnsemblPlants"/>
</dbReference>
<dbReference type="EnsemblPlants" id="AUR62021907-RA">
    <property type="protein sequence ID" value="AUR62021907-RA:cds"/>
    <property type="gene ID" value="AUR62021907"/>
</dbReference>
<sequence>MESSAIFRLCSPPSFLTPKPNITKSHTSIPWKFRTSLPTHLHCGKMFVPGKLFSFTPFSLSFEDLEKHLRKRRQQIISTKQSYNPEAYKDLMEFLDRHSLKDGDKFCADLMRESPMHKSLALRILEVRSAYCKNDFEWDNLNRLAVKMVKDSNTKIMRDYVKETSQVES</sequence>
<dbReference type="GO" id="GO:0009409">
    <property type="term" value="P:response to cold"/>
    <property type="evidence" value="ECO:0007669"/>
    <property type="project" value="EnsemblPlants"/>
</dbReference>
<dbReference type="PANTHER" id="PTHR33791:SF12">
    <property type="entry name" value="CHAPERONIN-LIKE RBCX PROTEIN 1, CHLOROPLASTIC"/>
    <property type="match status" value="1"/>
</dbReference>
<dbReference type="Gramene" id="AUR62021907-RA">
    <property type="protein sequence ID" value="AUR62021907-RA:cds"/>
    <property type="gene ID" value="AUR62021907"/>
</dbReference>
<dbReference type="AlphaFoldDB" id="A0A803M1S5"/>
<reference evidence="4" key="2">
    <citation type="submission" date="2021-03" db="UniProtKB">
        <authorList>
            <consortium name="EnsemblPlants"/>
        </authorList>
    </citation>
    <scope>IDENTIFICATION</scope>
</reference>
<keyword evidence="5" id="KW-1185">Reference proteome</keyword>
<evidence type="ECO:0000256" key="3">
    <source>
        <dbReference type="ARBA" id="ARBA00023300"/>
    </source>
</evidence>
<evidence type="ECO:0000256" key="2">
    <source>
        <dbReference type="ARBA" id="ARBA00023186"/>
    </source>
</evidence>
<dbReference type="InterPro" id="IPR038052">
    <property type="entry name" value="Chaperonin_RbcX_sf"/>
</dbReference>
<protein>
    <submittedName>
        <fullName evidence="4">Uncharacterized protein</fullName>
    </submittedName>
</protein>
<dbReference type="GO" id="GO:0015977">
    <property type="term" value="P:carbon fixation"/>
    <property type="evidence" value="ECO:0007669"/>
    <property type="project" value="UniProtKB-KW"/>
</dbReference>
<dbReference type="PANTHER" id="PTHR33791">
    <property type="entry name" value="CHAPERONIN-LIKE RBCX PROTEIN 1, CHLOROPLASTIC"/>
    <property type="match status" value="1"/>
</dbReference>
<dbReference type="Gene3D" id="1.10.1200.210">
    <property type="entry name" value="Chaperonin-like RbcX"/>
    <property type="match status" value="1"/>
</dbReference>
<proteinExistence type="predicted"/>
<evidence type="ECO:0000313" key="5">
    <source>
        <dbReference type="Proteomes" id="UP000596660"/>
    </source>
</evidence>
<dbReference type="GO" id="GO:0015979">
    <property type="term" value="P:photosynthesis"/>
    <property type="evidence" value="ECO:0007669"/>
    <property type="project" value="UniProtKB-KW"/>
</dbReference>
<accession>A0A803M1S5</accession>
<dbReference type="Pfam" id="PF02341">
    <property type="entry name" value="RbcX"/>
    <property type="match status" value="1"/>
</dbReference>
<dbReference type="InterPro" id="IPR003435">
    <property type="entry name" value="Chaperonin_RcbX"/>
</dbReference>